<dbReference type="Proteomes" id="UP001500191">
    <property type="component" value="Unassembled WGS sequence"/>
</dbReference>
<comment type="caution">
    <text evidence="3">The sequence shown here is derived from an EMBL/GenBank/DDBJ whole genome shotgun (WGS) entry which is preliminary data.</text>
</comment>
<organism evidence="3 4">
    <name type="scientific">Deinococcus depolymerans</name>
    <dbReference type="NCBI Taxonomy" id="392408"/>
    <lineage>
        <taxon>Bacteria</taxon>
        <taxon>Thermotogati</taxon>
        <taxon>Deinococcota</taxon>
        <taxon>Deinococci</taxon>
        <taxon>Deinococcales</taxon>
        <taxon>Deinococcaceae</taxon>
        <taxon>Deinococcus</taxon>
    </lineage>
</organism>
<evidence type="ECO:0000313" key="4">
    <source>
        <dbReference type="Proteomes" id="UP001500191"/>
    </source>
</evidence>
<accession>A0ABN1C9V2</accession>
<feature type="domain" description="NAD-dependent epimerase/dehydratase" evidence="2">
    <location>
        <begin position="4"/>
        <end position="223"/>
    </location>
</feature>
<dbReference type="RefSeq" id="WP_343758972.1">
    <property type="nucleotide sequence ID" value="NZ_BAAADB010000021.1"/>
</dbReference>
<dbReference type="SUPFAM" id="SSF51735">
    <property type="entry name" value="NAD(P)-binding Rossmann-fold domains"/>
    <property type="match status" value="1"/>
</dbReference>
<dbReference type="EMBL" id="BAAADB010000021">
    <property type="protein sequence ID" value="GAA0514774.1"/>
    <property type="molecule type" value="Genomic_DNA"/>
</dbReference>
<evidence type="ECO:0000256" key="1">
    <source>
        <dbReference type="ARBA" id="ARBA00007637"/>
    </source>
</evidence>
<protein>
    <submittedName>
        <fullName evidence="3">NAD(P)-dependent oxidoreductase</fullName>
    </submittedName>
</protein>
<dbReference type="InterPro" id="IPR036291">
    <property type="entry name" value="NAD(P)-bd_dom_sf"/>
</dbReference>
<dbReference type="Gene3D" id="3.40.50.720">
    <property type="entry name" value="NAD(P)-binding Rossmann-like Domain"/>
    <property type="match status" value="1"/>
</dbReference>
<comment type="similarity">
    <text evidence="1">Belongs to the NAD(P)-dependent epimerase/dehydratase family.</text>
</comment>
<dbReference type="Gene3D" id="3.90.25.10">
    <property type="entry name" value="UDP-galactose 4-epimerase, domain 1"/>
    <property type="match status" value="1"/>
</dbReference>
<dbReference type="PANTHER" id="PTHR43000">
    <property type="entry name" value="DTDP-D-GLUCOSE 4,6-DEHYDRATASE-RELATED"/>
    <property type="match status" value="1"/>
</dbReference>
<evidence type="ECO:0000313" key="3">
    <source>
        <dbReference type="EMBL" id="GAA0514774.1"/>
    </source>
</evidence>
<evidence type="ECO:0000259" key="2">
    <source>
        <dbReference type="Pfam" id="PF01370"/>
    </source>
</evidence>
<dbReference type="Pfam" id="PF01370">
    <property type="entry name" value="Epimerase"/>
    <property type="match status" value="1"/>
</dbReference>
<sequence length="309" mass="33021">MTQVLLLGAGGFLGRPVARALQEAPDFTLKVAPRRSALDLLSAHDADWNRLLLDPVPDVIINAAGRTSGTLQEVHEDNTLLVATLLRHLKRLRLTPWLVQFGSAAEYGPTDRAPVPESFAGHPASSYAQSKFDATQLLLRHFGSGEARGVTLRIFNPVGAGQGPQTLPGQAALKFRQALLDGAETVAFGPLDSARDFVNLRDVTAAALFAARLEQGPPVLNIGSGQATLARDLVRDLARLAGYRGEITEQAPPSARSAAVLWQQADLRTAGALGWSPVFTLGGALEDLWHSLPPTFPTHKETPHGSVHL</sequence>
<keyword evidence="4" id="KW-1185">Reference proteome</keyword>
<gene>
    <name evidence="3" type="ORF">GCM10008937_23130</name>
</gene>
<proteinExistence type="inferred from homology"/>
<name>A0ABN1C9V2_9DEIO</name>
<reference evidence="3 4" key="1">
    <citation type="journal article" date="2019" name="Int. J. Syst. Evol. Microbiol.">
        <title>The Global Catalogue of Microorganisms (GCM) 10K type strain sequencing project: providing services to taxonomists for standard genome sequencing and annotation.</title>
        <authorList>
            <consortium name="The Broad Institute Genomics Platform"/>
            <consortium name="The Broad Institute Genome Sequencing Center for Infectious Disease"/>
            <person name="Wu L."/>
            <person name="Ma J."/>
        </authorList>
    </citation>
    <scope>NUCLEOTIDE SEQUENCE [LARGE SCALE GENOMIC DNA]</scope>
    <source>
        <strain evidence="3 4">JCM 14368</strain>
    </source>
</reference>
<dbReference type="InterPro" id="IPR001509">
    <property type="entry name" value="Epimerase_deHydtase"/>
</dbReference>